<dbReference type="Proteomes" id="UP000076962">
    <property type="component" value="Unassembled WGS sequence"/>
</dbReference>
<protein>
    <submittedName>
        <fullName evidence="1">Uncharacterized protein</fullName>
    </submittedName>
</protein>
<organism evidence="1 2">
    <name type="scientific">Candidatus Thiomargarita nelsonii</name>
    <dbReference type="NCBI Taxonomy" id="1003181"/>
    <lineage>
        <taxon>Bacteria</taxon>
        <taxon>Pseudomonadati</taxon>
        <taxon>Pseudomonadota</taxon>
        <taxon>Gammaproteobacteria</taxon>
        <taxon>Thiotrichales</taxon>
        <taxon>Thiotrichaceae</taxon>
        <taxon>Thiomargarita</taxon>
    </lineage>
</organism>
<proteinExistence type="predicted"/>
<dbReference type="AlphaFoldDB" id="A0A176RYM6"/>
<accession>A0A176RYM6</accession>
<keyword evidence="2" id="KW-1185">Reference proteome</keyword>
<gene>
    <name evidence="1" type="ORF">THIOM_003372</name>
</gene>
<evidence type="ECO:0000313" key="2">
    <source>
        <dbReference type="Proteomes" id="UP000076962"/>
    </source>
</evidence>
<reference evidence="1 2" key="1">
    <citation type="submission" date="2016-05" db="EMBL/GenBank/DDBJ databases">
        <title>Single-cell genome of chain-forming Candidatus Thiomargarita nelsonii and comparison to other large sulfur-oxidizing bacteria.</title>
        <authorList>
            <person name="Winkel M."/>
            <person name="Salman V."/>
            <person name="Woyke T."/>
            <person name="Schulz-Vogt H."/>
            <person name="Richter M."/>
            <person name="Flood B."/>
            <person name="Bailey J."/>
            <person name="Amann R."/>
            <person name="Mussmann M."/>
        </authorList>
    </citation>
    <scope>NUCLEOTIDE SEQUENCE [LARGE SCALE GENOMIC DNA]</scope>
    <source>
        <strain evidence="1 2">THI036</strain>
    </source>
</reference>
<evidence type="ECO:0000313" key="1">
    <source>
        <dbReference type="EMBL" id="OAD20891.1"/>
    </source>
</evidence>
<name>A0A176RYM6_9GAMM</name>
<dbReference type="EMBL" id="LUTY01002028">
    <property type="protein sequence ID" value="OAD20891.1"/>
    <property type="molecule type" value="Genomic_DNA"/>
</dbReference>
<comment type="caution">
    <text evidence="1">The sequence shown here is derived from an EMBL/GenBank/DDBJ whole genome shotgun (WGS) entry which is preliminary data.</text>
</comment>
<sequence length="60" mass="6266">MAGRIPALNRSVSKKICPSVIEITLVGTKADTSPAWVSIIGKAVKEPVLPFTSPLVSCST</sequence>